<dbReference type="Proteomes" id="UP001295684">
    <property type="component" value="Unassembled WGS sequence"/>
</dbReference>
<dbReference type="GO" id="GO:0005739">
    <property type="term" value="C:mitochondrion"/>
    <property type="evidence" value="ECO:0007669"/>
    <property type="project" value="TreeGrafter"/>
</dbReference>
<protein>
    <recommendedName>
        <fullName evidence="1">Amidase domain-containing protein</fullName>
    </recommendedName>
</protein>
<dbReference type="GO" id="GO:0050567">
    <property type="term" value="F:glutaminyl-tRNA synthase (glutamine-hydrolyzing) activity"/>
    <property type="evidence" value="ECO:0007669"/>
    <property type="project" value="TreeGrafter"/>
</dbReference>
<dbReference type="AlphaFoldDB" id="A0AAD1UGH8"/>
<reference evidence="2" key="1">
    <citation type="submission" date="2023-07" db="EMBL/GenBank/DDBJ databases">
        <authorList>
            <consortium name="AG Swart"/>
            <person name="Singh M."/>
            <person name="Singh A."/>
            <person name="Seah K."/>
            <person name="Emmerich C."/>
        </authorList>
    </citation>
    <scope>NUCLEOTIDE SEQUENCE</scope>
    <source>
        <strain evidence="2">DP1</strain>
    </source>
</reference>
<dbReference type="GO" id="GO:0030956">
    <property type="term" value="C:glutamyl-tRNA(Gln) amidotransferase complex"/>
    <property type="evidence" value="ECO:0007669"/>
    <property type="project" value="TreeGrafter"/>
</dbReference>
<feature type="domain" description="Amidase" evidence="1">
    <location>
        <begin position="45"/>
        <end position="464"/>
    </location>
</feature>
<dbReference type="InterPro" id="IPR023631">
    <property type="entry name" value="Amidase_dom"/>
</dbReference>
<comment type="caution">
    <text evidence="2">The sequence shown here is derived from an EMBL/GenBank/DDBJ whole genome shotgun (WGS) entry which is preliminary data.</text>
</comment>
<name>A0AAD1UGH8_EUPCR</name>
<dbReference type="Pfam" id="PF01425">
    <property type="entry name" value="Amidase"/>
    <property type="match status" value="1"/>
</dbReference>
<evidence type="ECO:0000313" key="2">
    <source>
        <dbReference type="EMBL" id="CAI2366247.1"/>
    </source>
</evidence>
<dbReference type="PANTHER" id="PTHR11895:SF7">
    <property type="entry name" value="GLUTAMYL-TRNA(GLN) AMIDOTRANSFERASE SUBUNIT A, MITOCHONDRIAL"/>
    <property type="match status" value="1"/>
</dbReference>
<dbReference type="EMBL" id="CAMPGE010007328">
    <property type="protein sequence ID" value="CAI2366247.1"/>
    <property type="molecule type" value="Genomic_DNA"/>
</dbReference>
<dbReference type="SUPFAM" id="SSF75304">
    <property type="entry name" value="Amidase signature (AS) enzymes"/>
    <property type="match status" value="1"/>
</dbReference>
<dbReference type="PANTHER" id="PTHR11895">
    <property type="entry name" value="TRANSAMIDASE"/>
    <property type="match status" value="1"/>
</dbReference>
<sequence>MNSIGIKRCSKAYNSLAVSPVQVLQDTLTAIKDLRHLNAFSYDITSDEEEALELAAQSEKRYKQGNPLSPLDGVPISFKDNFLVKNMPSTAGSKILRDFVPPIDSTMAQRCREAGAIIVGKTNMDEFGMGSFTLYSEKVPVNPINEDLVVGGSSGGAAVATATNQGMAAFGTDTGGSVTFPANCCSVYGFKPSYGRLSRHGVILYSSSNDSPGILAQNIDDISSIFQVVDGEDIKDSNSLSFTEPELRTSLKGVRVGIAEEFNIEELPQERIDEQRKVIDILQDHGAEIVEVSIPLLKQILPIYYTIIPAEAASNLSRYDGLKYGLQHSTVSSKDSKVDYQEYIQRIRTEGFGINVKRRIALGNFVLSTQDVDFNEMYIKAQKVRRLFCEQYNDIFEGIESSKGLQKGVDILLSPNAVGDIPKVSSIRSGEIDAIIGEYSQDYYTVPSNVCGAPALCLPMADVDHLSQSEKKPAAMYKLWGKYGMDRSLLQIGKLIDKIVKNS</sequence>
<accession>A0AAD1UGH8</accession>
<proteinExistence type="predicted"/>
<organism evidence="2 3">
    <name type="scientific">Euplotes crassus</name>
    <dbReference type="NCBI Taxonomy" id="5936"/>
    <lineage>
        <taxon>Eukaryota</taxon>
        <taxon>Sar</taxon>
        <taxon>Alveolata</taxon>
        <taxon>Ciliophora</taxon>
        <taxon>Intramacronucleata</taxon>
        <taxon>Spirotrichea</taxon>
        <taxon>Hypotrichia</taxon>
        <taxon>Euplotida</taxon>
        <taxon>Euplotidae</taxon>
        <taxon>Moneuplotes</taxon>
    </lineage>
</organism>
<dbReference type="InterPro" id="IPR000120">
    <property type="entry name" value="Amidase"/>
</dbReference>
<gene>
    <name evidence="2" type="ORF">ECRASSUSDP1_LOCUS7519</name>
</gene>
<dbReference type="GO" id="GO:0032543">
    <property type="term" value="P:mitochondrial translation"/>
    <property type="evidence" value="ECO:0007669"/>
    <property type="project" value="TreeGrafter"/>
</dbReference>
<keyword evidence="3" id="KW-1185">Reference proteome</keyword>
<dbReference type="GO" id="GO:0070681">
    <property type="term" value="P:glutaminyl-tRNAGln biosynthesis via transamidation"/>
    <property type="evidence" value="ECO:0007669"/>
    <property type="project" value="TreeGrafter"/>
</dbReference>
<dbReference type="Gene3D" id="3.90.1300.10">
    <property type="entry name" value="Amidase signature (AS) domain"/>
    <property type="match status" value="1"/>
</dbReference>
<dbReference type="InterPro" id="IPR036928">
    <property type="entry name" value="AS_sf"/>
</dbReference>
<evidence type="ECO:0000259" key="1">
    <source>
        <dbReference type="Pfam" id="PF01425"/>
    </source>
</evidence>
<evidence type="ECO:0000313" key="3">
    <source>
        <dbReference type="Proteomes" id="UP001295684"/>
    </source>
</evidence>